<dbReference type="Pfam" id="PF06580">
    <property type="entry name" value="His_kinase"/>
    <property type="match status" value="1"/>
</dbReference>
<dbReference type="AlphaFoldDB" id="A0A098M7I4"/>
<dbReference type="eggNOG" id="COG2972">
    <property type="taxonomic scope" value="Bacteria"/>
</dbReference>
<gene>
    <name evidence="12" type="ORF">PWYN_26005</name>
</gene>
<dbReference type="InterPro" id="IPR003594">
    <property type="entry name" value="HATPase_dom"/>
</dbReference>
<dbReference type="RefSeq" id="WP_036657633.1">
    <property type="nucleotide sequence ID" value="NZ_JQCR01000003.1"/>
</dbReference>
<dbReference type="CDD" id="cd18774">
    <property type="entry name" value="PDC2_HK_sensor"/>
    <property type="match status" value="1"/>
</dbReference>
<dbReference type="InterPro" id="IPR010559">
    <property type="entry name" value="Sig_transdc_His_kin_internal"/>
</dbReference>
<dbReference type="Gene3D" id="3.30.450.20">
    <property type="entry name" value="PAS domain"/>
    <property type="match status" value="1"/>
</dbReference>
<dbReference type="Pfam" id="PF02743">
    <property type="entry name" value="dCache_1"/>
    <property type="match status" value="1"/>
</dbReference>
<comment type="caution">
    <text evidence="12">The sequence shown here is derived from an EMBL/GenBank/DDBJ whole genome shotgun (WGS) entry which is preliminary data.</text>
</comment>
<comment type="subcellular location">
    <subcellularLocation>
        <location evidence="1">Cell membrane</location>
        <topology evidence="1">Multi-pass membrane protein</topology>
    </subcellularLocation>
</comment>
<dbReference type="SUPFAM" id="SSF158472">
    <property type="entry name" value="HAMP domain-like"/>
    <property type="match status" value="1"/>
</dbReference>
<dbReference type="STRING" id="268407.PWYN_26005"/>
<name>A0A098M7I4_9BACL</name>
<evidence type="ECO:0000256" key="9">
    <source>
        <dbReference type="SAM" id="Coils"/>
    </source>
</evidence>
<evidence type="ECO:0000256" key="6">
    <source>
        <dbReference type="ARBA" id="ARBA00022777"/>
    </source>
</evidence>
<feature type="transmembrane region" description="Helical" evidence="10">
    <location>
        <begin position="7"/>
        <end position="31"/>
    </location>
</feature>
<feature type="domain" description="HAMP" evidence="11">
    <location>
        <begin position="326"/>
        <end position="378"/>
    </location>
</feature>
<evidence type="ECO:0000256" key="7">
    <source>
        <dbReference type="ARBA" id="ARBA00022989"/>
    </source>
</evidence>
<dbReference type="Pfam" id="PF00672">
    <property type="entry name" value="HAMP"/>
    <property type="match status" value="1"/>
</dbReference>
<evidence type="ECO:0000256" key="4">
    <source>
        <dbReference type="ARBA" id="ARBA00022679"/>
    </source>
</evidence>
<keyword evidence="4" id="KW-0808">Transferase</keyword>
<evidence type="ECO:0000313" key="12">
    <source>
        <dbReference type="EMBL" id="KGE18001.1"/>
    </source>
</evidence>
<dbReference type="GO" id="GO:0000155">
    <property type="term" value="F:phosphorelay sensor kinase activity"/>
    <property type="evidence" value="ECO:0007669"/>
    <property type="project" value="InterPro"/>
</dbReference>
<dbReference type="PROSITE" id="PS50885">
    <property type="entry name" value="HAMP"/>
    <property type="match status" value="1"/>
</dbReference>
<keyword evidence="3" id="KW-0597">Phosphoprotein</keyword>
<keyword evidence="13" id="KW-1185">Reference proteome</keyword>
<evidence type="ECO:0000256" key="2">
    <source>
        <dbReference type="ARBA" id="ARBA00022475"/>
    </source>
</evidence>
<evidence type="ECO:0000256" key="10">
    <source>
        <dbReference type="SAM" id="Phobius"/>
    </source>
</evidence>
<keyword evidence="2" id="KW-1003">Cell membrane</keyword>
<evidence type="ECO:0000256" key="8">
    <source>
        <dbReference type="ARBA" id="ARBA00023136"/>
    </source>
</evidence>
<organism evidence="12 13">
    <name type="scientific">Paenibacillus wynnii</name>
    <dbReference type="NCBI Taxonomy" id="268407"/>
    <lineage>
        <taxon>Bacteria</taxon>
        <taxon>Bacillati</taxon>
        <taxon>Bacillota</taxon>
        <taxon>Bacilli</taxon>
        <taxon>Bacillales</taxon>
        <taxon>Paenibacillaceae</taxon>
        <taxon>Paenibacillus</taxon>
    </lineage>
</organism>
<dbReference type="InterPro" id="IPR033479">
    <property type="entry name" value="dCache_1"/>
</dbReference>
<feature type="transmembrane region" description="Helical" evidence="10">
    <location>
        <begin position="305"/>
        <end position="324"/>
    </location>
</feature>
<dbReference type="Gene3D" id="6.10.340.10">
    <property type="match status" value="1"/>
</dbReference>
<evidence type="ECO:0000313" key="13">
    <source>
        <dbReference type="Proteomes" id="UP000029734"/>
    </source>
</evidence>
<dbReference type="InterPro" id="IPR036890">
    <property type="entry name" value="HATPase_C_sf"/>
</dbReference>
<dbReference type="InterPro" id="IPR050640">
    <property type="entry name" value="Bact_2-comp_sensor_kinase"/>
</dbReference>
<dbReference type="Proteomes" id="UP000029734">
    <property type="component" value="Unassembled WGS sequence"/>
</dbReference>
<proteinExistence type="predicted"/>
<reference evidence="12 13" key="2">
    <citation type="submission" date="2014-10" db="EMBL/GenBank/DDBJ databases">
        <title>Comparative genomics of the Paenibacillus odorifer group.</title>
        <authorList>
            <person name="Tsai Y.-C."/>
            <person name="Martin N."/>
            <person name="Korlach J."/>
            <person name="Wiedmann M."/>
        </authorList>
    </citation>
    <scope>NUCLEOTIDE SEQUENCE [LARGE SCALE GENOMIC DNA]</scope>
    <source>
        <strain evidence="12 13">DSM 18334</strain>
    </source>
</reference>
<dbReference type="SUPFAM" id="SSF55874">
    <property type="entry name" value="ATPase domain of HSP90 chaperone/DNA topoisomerase II/histidine kinase"/>
    <property type="match status" value="1"/>
</dbReference>
<dbReference type="OrthoDB" id="9776552at2"/>
<sequence length="621" mass="71681">MNLRYKLFTAFLGLIIIPLFILSMIMFFVTYNSIEKKYSQQSEYSLKAISYSISSVFKDMNNVTDNGIATSVFHMALSAEDSSKQDLTDAEQLSLNASQRNFRSLLYNHPSISYAFLYNFNGKGSSEIVSLFNKENFRTLPYDKFKVSELYQEVMSLNGVPKWVAPHENPELTGTEPVFTQIRLVKELSFFQNIGILVVQIKNWEFESIFRNLKIGDSNQKVSFMLVSDKGMILFDPDRKLDGQMFQDFTTKEVSYKKGFQSFKTQFDGNRSIVSMYHLKDYPWSLVSVTSWDSLSREVTVFARWFVFVIFICFLAALTFNLFFMNRITGGIAVIVRFMRRVEDGDLSSRVEEKGNDELTLLAKGFNDLMDKINHLFNRIQQEQRRKNQAEMRVLQAQIKPHFLFNTLESINVLAVQNEGRKVSEMVYRLASILRISIQDRDEITLEDEIKHLRNYLDIQKFRFEDLFDYEIDIPEELNGCGILKLTLQPLVENSIQHGFEGIDYKGKLLIRGWEDQGNLILRIEDNGIGMTSSQLSIFQYMISEKAHPDEINELEDPHGSRVHLERRGLGVRSVADRIRIEYGFRYGIFICSSPGSGTIIQCVIPKYGQGEDHNAKSITG</sequence>
<evidence type="ECO:0000256" key="1">
    <source>
        <dbReference type="ARBA" id="ARBA00004651"/>
    </source>
</evidence>
<evidence type="ECO:0000259" key="11">
    <source>
        <dbReference type="PROSITE" id="PS50885"/>
    </source>
</evidence>
<keyword evidence="5 10" id="KW-0812">Transmembrane</keyword>
<dbReference type="InterPro" id="IPR003660">
    <property type="entry name" value="HAMP_dom"/>
</dbReference>
<feature type="coiled-coil region" evidence="9">
    <location>
        <begin position="366"/>
        <end position="400"/>
    </location>
</feature>
<keyword evidence="7 10" id="KW-1133">Transmembrane helix</keyword>
<protein>
    <submittedName>
        <fullName evidence="12">Histidine kinase</fullName>
    </submittedName>
</protein>
<dbReference type="PANTHER" id="PTHR34220:SF7">
    <property type="entry name" value="SENSOR HISTIDINE KINASE YPDA"/>
    <property type="match status" value="1"/>
</dbReference>
<dbReference type="SMART" id="SM00304">
    <property type="entry name" value="HAMP"/>
    <property type="match status" value="1"/>
</dbReference>
<dbReference type="Pfam" id="PF02518">
    <property type="entry name" value="HATPase_c"/>
    <property type="match status" value="1"/>
</dbReference>
<keyword evidence="8 10" id="KW-0472">Membrane</keyword>
<evidence type="ECO:0000256" key="3">
    <source>
        <dbReference type="ARBA" id="ARBA00022553"/>
    </source>
</evidence>
<accession>A0A098M7I4</accession>
<dbReference type="EMBL" id="JQCR01000003">
    <property type="protein sequence ID" value="KGE18001.1"/>
    <property type="molecule type" value="Genomic_DNA"/>
</dbReference>
<evidence type="ECO:0000256" key="5">
    <source>
        <dbReference type="ARBA" id="ARBA00022692"/>
    </source>
</evidence>
<dbReference type="PANTHER" id="PTHR34220">
    <property type="entry name" value="SENSOR HISTIDINE KINASE YPDA"/>
    <property type="match status" value="1"/>
</dbReference>
<dbReference type="Gene3D" id="3.30.565.10">
    <property type="entry name" value="Histidine kinase-like ATPase, C-terminal domain"/>
    <property type="match status" value="1"/>
</dbReference>
<reference evidence="12 13" key="1">
    <citation type="submission" date="2014-08" db="EMBL/GenBank/DDBJ databases">
        <authorList>
            <person name="den Bakker H.C."/>
        </authorList>
    </citation>
    <scope>NUCLEOTIDE SEQUENCE [LARGE SCALE GENOMIC DNA]</scope>
    <source>
        <strain evidence="12 13">DSM 18334</strain>
    </source>
</reference>
<dbReference type="CDD" id="cd06225">
    <property type="entry name" value="HAMP"/>
    <property type="match status" value="1"/>
</dbReference>
<keyword evidence="6 12" id="KW-0418">Kinase</keyword>
<dbReference type="GO" id="GO:0005886">
    <property type="term" value="C:plasma membrane"/>
    <property type="evidence" value="ECO:0007669"/>
    <property type="project" value="UniProtKB-SubCell"/>
</dbReference>
<keyword evidence="9" id="KW-0175">Coiled coil</keyword>